<proteinExistence type="predicted"/>
<name>A0A163MK09_DIDRA</name>
<comment type="caution">
    <text evidence="1">The sequence shown here is derived from an EMBL/GenBank/DDBJ whole genome shotgun (WGS) entry which is preliminary data.</text>
</comment>
<protein>
    <submittedName>
        <fullName evidence="1">Uncharacterized protein</fullName>
    </submittedName>
</protein>
<gene>
    <name evidence="1" type="ORF">ST47_g71</name>
</gene>
<evidence type="ECO:0000313" key="2">
    <source>
        <dbReference type="Proteomes" id="UP000076837"/>
    </source>
</evidence>
<dbReference type="Proteomes" id="UP000076837">
    <property type="component" value="Unassembled WGS sequence"/>
</dbReference>
<dbReference type="AlphaFoldDB" id="A0A163MK09"/>
<evidence type="ECO:0000313" key="1">
    <source>
        <dbReference type="EMBL" id="KZM28784.1"/>
    </source>
</evidence>
<reference evidence="1 2" key="1">
    <citation type="journal article" date="2016" name="Sci. Rep.">
        <title>Draft genome sequencing and secretome analysis of fungal phytopathogen Ascochyta rabiei provides insight into the necrotrophic effector repertoire.</title>
        <authorList>
            <person name="Verma S."/>
            <person name="Gazara R.K."/>
            <person name="Nizam S."/>
            <person name="Parween S."/>
            <person name="Chattopadhyay D."/>
            <person name="Verma P.K."/>
        </authorList>
    </citation>
    <scope>NUCLEOTIDE SEQUENCE [LARGE SCALE GENOMIC DNA]</scope>
    <source>
        <strain evidence="1 2">ArDII</strain>
    </source>
</reference>
<dbReference type="EMBL" id="JYNV01000002">
    <property type="protein sequence ID" value="KZM28784.1"/>
    <property type="molecule type" value="Genomic_DNA"/>
</dbReference>
<keyword evidence="2" id="KW-1185">Reference proteome</keyword>
<sequence length="115" mass="13201">MTEATKFYVSPNPNTCRIPDPIPEVYWIRDLVEDKTHIWSRTDDARWEMTLIFKSFEMGTKKCLGGWQLFEAEDDANPNDSSWASKYNSALSAFIEHGFCFEAWDGGSNAPPQNE</sequence>
<organism evidence="1 2">
    <name type="scientific">Didymella rabiei</name>
    <name type="common">Chickpea ascochyta blight fungus</name>
    <name type="synonym">Mycosphaerella rabiei</name>
    <dbReference type="NCBI Taxonomy" id="5454"/>
    <lineage>
        <taxon>Eukaryota</taxon>
        <taxon>Fungi</taxon>
        <taxon>Dikarya</taxon>
        <taxon>Ascomycota</taxon>
        <taxon>Pezizomycotina</taxon>
        <taxon>Dothideomycetes</taxon>
        <taxon>Pleosporomycetidae</taxon>
        <taxon>Pleosporales</taxon>
        <taxon>Pleosporineae</taxon>
        <taxon>Didymellaceae</taxon>
        <taxon>Ascochyta</taxon>
    </lineage>
</organism>
<accession>A0A163MK09</accession>